<feature type="compositionally biased region" description="Basic residues" evidence="1">
    <location>
        <begin position="125"/>
        <end position="142"/>
    </location>
</feature>
<evidence type="ECO:0000313" key="3">
    <source>
        <dbReference type="Proteomes" id="UP000326396"/>
    </source>
</evidence>
<sequence length="290" mass="32487">MEIQVMTTSPAVSTNATPYTTAPSTPHRFPHLFYTAPTSPIHSLVSFPQHDDDNDFAFNFTGNPEPNSISAADDLFHAGKIKPLTSVSDEPPISPMCKKKNFDSFTETYNQTPGDHPETTQNPPKRGRKTTTKPLRIKHKVSRSSSPVRISDILSDEDPNRKNSLTWYSKWNLKNLILFRSASEGSARRIKDPVIKYSRITKSDEDVKISSFRSVDSCRSEVGTSRPAMRTVSAHEMHYTANRAVAEEMRRKTYLPYKAGLFGCLGFRNNGAGGVHHQISRGITSVMKQR</sequence>
<feature type="region of interest" description="Disordered" evidence="1">
    <location>
        <begin position="105"/>
        <end position="142"/>
    </location>
</feature>
<proteinExistence type="predicted"/>
<dbReference type="Proteomes" id="UP000326396">
    <property type="component" value="Linkage Group LG17"/>
</dbReference>
<dbReference type="AlphaFoldDB" id="A0A5N6NU70"/>
<name>A0A5N6NU70_9ASTR</name>
<dbReference type="EMBL" id="SZYD01000009">
    <property type="protein sequence ID" value="KAD5318332.1"/>
    <property type="molecule type" value="Genomic_DNA"/>
</dbReference>
<accession>A0A5N6NU70</accession>
<dbReference type="PANTHER" id="PTHR33095:SF131">
    <property type="match status" value="1"/>
</dbReference>
<comment type="caution">
    <text evidence="2">The sequence shown here is derived from an EMBL/GenBank/DDBJ whole genome shotgun (WGS) entry which is preliminary data.</text>
</comment>
<dbReference type="Pfam" id="PF07816">
    <property type="entry name" value="DUF1645"/>
    <property type="match status" value="1"/>
</dbReference>
<protein>
    <submittedName>
        <fullName evidence="2">Uncharacterized protein</fullName>
    </submittedName>
</protein>
<gene>
    <name evidence="2" type="ORF">E3N88_18278</name>
</gene>
<dbReference type="PANTHER" id="PTHR33095">
    <property type="entry name" value="OS07G0619500 PROTEIN"/>
    <property type="match status" value="1"/>
</dbReference>
<organism evidence="2 3">
    <name type="scientific">Mikania micrantha</name>
    <name type="common">bitter vine</name>
    <dbReference type="NCBI Taxonomy" id="192012"/>
    <lineage>
        <taxon>Eukaryota</taxon>
        <taxon>Viridiplantae</taxon>
        <taxon>Streptophyta</taxon>
        <taxon>Embryophyta</taxon>
        <taxon>Tracheophyta</taxon>
        <taxon>Spermatophyta</taxon>
        <taxon>Magnoliopsida</taxon>
        <taxon>eudicotyledons</taxon>
        <taxon>Gunneridae</taxon>
        <taxon>Pentapetalae</taxon>
        <taxon>asterids</taxon>
        <taxon>campanulids</taxon>
        <taxon>Asterales</taxon>
        <taxon>Asteraceae</taxon>
        <taxon>Asteroideae</taxon>
        <taxon>Heliantheae alliance</taxon>
        <taxon>Eupatorieae</taxon>
        <taxon>Mikania</taxon>
    </lineage>
</organism>
<dbReference type="InterPro" id="IPR012442">
    <property type="entry name" value="DUF1645_plant"/>
</dbReference>
<evidence type="ECO:0000313" key="2">
    <source>
        <dbReference type="EMBL" id="KAD5318332.1"/>
    </source>
</evidence>
<keyword evidence="3" id="KW-1185">Reference proteome</keyword>
<dbReference type="OrthoDB" id="667051at2759"/>
<feature type="compositionally biased region" description="Polar residues" evidence="1">
    <location>
        <begin position="105"/>
        <end position="123"/>
    </location>
</feature>
<reference evidence="2 3" key="1">
    <citation type="submission" date="2019-05" db="EMBL/GenBank/DDBJ databases">
        <title>Mikania micrantha, genome provides insights into the molecular mechanism of rapid growth.</title>
        <authorList>
            <person name="Liu B."/>
        </authorList>
    </citation>
    <scope>NUCLEOTIDE SEQUENCE [LARGE SCALE GENOMIC DNA]</scope>
    <source>
        <strain evidence="2">NLD-2019</strain>
        <tissue evidence="2">Leaf</tissue>
    </source>
</reference>
<evidence type="ECO:0000256" key="1">
    <source>
        <dbReference type="SAM" id="MobiDB-lite"/>
    </source>
</evidence>